<sequence>MVTCYLRYVVDPYQLAAFEAYGKLWIRLVEKFGGKHHGYFMPSEGTSNVALAMFSFPSLAAYEDYRVRAATDPECQAAIAMNDKDRFIISYERSFFRPVFEDDQGVRRAP</sequence>
<keyword evidence="3" id="KW-1185">Reference proteome</keyword>
<organism evidence="2 3">
    <name type="scientific">Bosea caraganae</name>
    <dbReference type="NCBI Taxonomy" id="2763117"/>
    <lineage>
        <taxon>Bacteria</taxon>
        <taxon>Pseudomonadati</taxon>
        <taxon>Pseudomonadota</taxon>
        <taxon>Alphaproteobacteria</taxon>
        <taxon>Hyphomicrobiales</taxon>
        <taxon>Boseaceae</taxon>
        <taxon>Bosea</taxon>
    </lineage>
</organism>
<dbReference type="RefSeq" id="WP_114830814.1">
    <property type="nucleotide sequence ID" value="NZ_QQTO01000005.1"/>
</dbReference>
<gene>
    <name evidence="2" type="ORF">DWE98_18765</name>
</gene>
<feature type="domain" description="NIPSNAP" evidence="1">
    <location>
        <begin position="7"/>
        <end position="99"/>
    </location>
</feature>
<dbReference type="Proteomes" id="UP000255207">
    <property type="component" value="Unassembled WGS sequence"/>
</dbReference>
<dbReference type="OrthoDB" id="9798776at2"/>
<evidence type="ECO:0000313" key="3">
    <source>
        <dbReference type="Proteomes" id="UP000255207"/>
    </source>
</evidence>
<dbReference type="SUPFAM" id="SSF54909">
    <property type="entry name" value="Dimeric alpha+beta barrel"/>
    <property type="match status" value="1"/>
</dbReference>
<name>A0A370L2L5_9HYPH</name>
<dbReference type="EMBL" id="QQTP01000010">
    <property type="protein sequence ID" value="RDJ22485.1"/>
    <property type="molecule type" value="Genomic_DNA"/>
</dbReference>
<comment type="caution">
    <text evidence="2">The sequence shown here is derived from an EMBL/GenBank/DDBJ whole genome shotgun (WGS) entry which is preliminary data.</text>
</comment>
<dbReference type="InterPro" id="IPR012577">
    <property type="entry name" value="NIPSNAP"/>
</dbReference>
<dbReference type="AlphaFoldDB" id="A0A370L2L5"/>
<evidence type="ECO:0000313" key="2">
    <source>
        <dbReference type="EMBL" id="RDJ22485.1"/>
    </source>
</evidence>
<proteinExistence type="predicted"/>
<reference evidence="3" key="1">
    <citation type="submission" date="2018-07" db="EMBL/GenBank/DDBJ databases">
        <authorList>
            <person name="Safronova V.I."/>
            <person name="Chirak E.R."/>
            <person name="Sazanova A.L."/>
        </authorList>
    </citation>
    <scope>NUCLEOTIDE SEQUENCE [LARGE SCALE GENOMIC DNA]</scope>
    <source>
        <strain evidence="3">RCAM04685</strain>
    </source>
</reference>
<accession>A0A370L2L5</accession>
<protein>
    <submittedName>
        <fullName evidence="2">NIPSNAP family protein</fullName>
    </submittedName>
</protein>
<dbReference type="Pfam" id="PF07978">
    <property type="entry name" value="NIPSNAP"/>
    <property type="match status" value="1"/>
</dbReference>
<dbReference type="Gene3D" id="3.30.70.100">
    <property type="match status" value="1"/>
</dbReference>
<dbReference type="InterPro" id="IPR011008">
    <property type="entry name" value="Dimeric_a/b-barrel"/>
</dbReference>
<evidence type="ECO:0000259" key="1">
    <source>
        <dbReference type="Pfam" id="PF07978"/>
    </source>
</evidence>